<organism evidence="2 3">
    <name type="scientific">Eumeta variegata</name>
    <name type="common">Bagworm moth</name>
    <name type="synonym">Eumeta japonica</name>
    <dbReference type="NCBI Taxonomy" id="151549"/>
    <lineage>
        <taxon>Eukaryota</taxon>
        <taxon>Metazoa</taxon>
        <taxon>Ecdysozoa</taxon>
        <taxon>Arthropoda</taxon>
        <taxon>Hexapoda</taxon>
        <taxon>Insecta</taxon>
        <taxon>Pterygota</taxon>
        <taxon>Neoptera</taxon>
        <taxon>Endopterygota</taxon>
        <taxon>Lepidoptera</taxon>
        <taxon>Glossata</taxon>
        <taxon>Ditrysia</taxon>
        <taxon>Tineoidea</taxon>
        <taxon>Psychidae</taxon>
        <taxon>Oiketicinae</taxon>
        <taxon>Eumeta</taxon>
    </lineage>
</organism>
<dbReference type="Proteomes" id="UP000299102">
    <property type="component" value="Unassembled WGS sequence"/>
</dbReference>
<sequence length="211" mass="23688">MLRSTRVQRVNEPALPMKYHTLIEYRREITAFVVAFCSLNGISSDPLRPSLIPPPSPDFPITRVDLSKRQERKFDTYLMWYSVFTSARNFTFSTKTETKNHHSHADRRSLGSDRTELKKIVWRAIAIPVTKHQVLSNESMVSGGNSEGPPKPRARSSAREALKRTDIAGCLCVSAAAAALPDIDLDAPHKAGRCTKYCVDYELEVKIPSQS</sequence>
<reference evidence="2 3" key="1">
    <citation type="journal article" date="2019" name="Commun. Biol.">
        <title>The bagworm genome reveals a unique fibroin gene that provides high tensile strength.</title>
        <authorList>
            <person name="Kono N."/>
            <person name="Nakamura H."/>
            <person name="Ohtoshi R."/>
            <person name="Tomita M."/>
            <person name="Numata K."/>
            <person name="Arakawa K."/>
        </authorList>
    </citation>
    <scope>NUCLEOTIDE SEQUENCE [LARGE SCALE GENOMIC DNA]</scope>
</reference>
<accession>A0A4C1YGV9</accession>
<evidence type="ECO:0000313" key="2">
    <source>
        <dbReference type="EMBL" id="GBP74224.1"/>
    </source>
</evidence>
<evidence type="ECO:0000256" key="1">
    <source>
        <dbReference type="SAM" id="MobiDB-lite"/>
    </source>
</evidence>
<comment type="caution">
    <text evidence="2">The sequence shown here is derived from an EMBL/GenBank/DDBJ whole genome shotgun (WGS) entry which is preliminary data.</text>
</comment>
<protein>
    <submittedName>
        <fullName evidence="2">Uncharacterized protein</fullName>
    </submittedName>
</protein>
<proteinExistence type="predicted"/>
<dbReference type="EMBL" id="BGZK01001199">
    <property type="protein sequence ID" value="GBP74224.1"/>
    <property type="molecule type" value="Genomic_DNA"/>
</dbReference>
<keyword evidence="3" id="KW-1185">Reference proteome</keyword>
<gene>
    <name evidence="2" type="ORF">EVAR_54577_1</name>
</gene>
<dbReference type="AlphaFoldDB" id="A0A4C1YGV9"/>
<name>A0A4C1YGV9_EUMVA</name>
<feature type="region of interest" description="Disordered" evidence="1">
    <location>
        <begin position="136"/>
        <end position="158"/>
    </location>
</feature>
<evidence type="ECO:0000313" key="3">
    <source>
        <dbReference type="Proteomes" id="UP000299102"/>
    </source>
</evidence>